<dbReference type="SUPFAM" id="SSF53850">
    <property type="entry name" value="Periplasmic binding protein-like II"/>
    <property type="match status" value="1"/>
</dbReference>
<dbReference type="Pfam" id="PF01547">
    <property type="entry name" value="SBP_bac_1"/>
    <property type="match status" value="1"/>
</dbReference>
<feature type="chain" id="PRO_5038358964" evidence="5">
    <location>
        <begin position="32"/>
        <end position="477"/>
    </location>
</feature>
<keyword evidence="7" id="KW-1185">Reference proteome</keyword>
<dbReference type="AlphaFoldDB" id="A0A927BX56"/>
<evidence type="ECO:0000256" key="4">
    <source>
        <dbReference type="ARBA" id="ARBA00022729"/>
    </source>
</evidence>
<dbReference type="GO" id="GO:0030313">
    <property type="term" value="C:cell envelope"/>
    <property type="evidence" value="ECO:0007669"/>
    <property type="project" value="UniProtKB-SubCell"/>
</dbReference>
<reference evidence="6" key="1">
    <citation type="submission" date="2020-09" db="EMBL/GenBank/DDBJ databases">
        <title>A novel bacterium of genus Paenibacillus, isolated from South China Sea.</title>
        <authorList>
            <person name="Huang H."/>
            <person name="Mo K."/>
            <person name="Hu Y."/>
        </authorList>
    </citation>
    <scope>NUCLEOTIDE SEQUENCE</scope>
    <source>
        <strain evidence="6">IB182496</strain>
    </source>
</reference>
<dbReference type="PANTHER" id="PTHR43649:SF31">
    <property type="entry name" value="SN-GLYCEROL-3-PHOSPHATE-BINDING PERIPLASMIC PROTEIN UGPB"/>
    <property type="match status" value="1"/>
</dbReference>
<dbReference type="Proteomes" id="UP000621560">
    <property type="component" value="Unassembled WGS sequence"/>
</dbReference>
<dbReference type="EMBL" id="JACXIZ010000030">
    <property type="protein sequence ID" value="MBD2846968.1"/>
    <property type="molecule type" value="Genomic_DNA"/>
</dbReference>
<name>A0A927BX56_9BACL</name>
<keyword evidence="4 5" id="KW-0732">Signal</keyword>
<evidence type="ECO:0000256" key="3">
    <source>
        <dbReference type="ARBA" id="ARBA00022448"/>
    </source>
</evidence>
<dbReference type="Gene3D" id="3.40.190.10">
    <property type="entry name" value="Periplasmic binding protein-like II"/>
    <property type="match status" value="1"/>
</dbReference>
<dbReference type="RefSeq" id="WP_190919851.1">
    <property type="nucleotide sequence ID" value="NZ_JACXIZ010000030.1"/>
</dbReference>
<evidence type="ECO:0000256" key="2">
    <source>
        <dbReference type="ARBA" id="ARBA00008520"/>
    </source>
</evidence>
<evidence type="ECO:0000256" key="5">
    <source>
        <dbReference type="SAM" id="SignalP"/>
    </source>
</evidence>
<comment type="caution">
    <text evidence="6">The sequence shown here is derived from an EMBL/GenBank/DDBJ whole genome shotgun (WGS) entry which is preliminary data.</text>
</comment>
<organism evidence="6 7">
    <name type="scientific">Paenibacillus sabuli</name>
    <dbReference type="NCBI Taxonomy" id="2772509"/>
    <lineage>
        <taxon>Bacteria</taxon>
        <taxon>Bacillati</taxon>
        <taxon>Bacillota</taxon>
        <taxon>Bacilli</taxon>
        <taxon>Bacillales</taxon>
        <taxon>Paenibacillaceae</taxon>
        <taxon>Paenibacillus</taxon>
    </lineage>
</organism>
<evidence type="ECO:0000256" key="1">
    <source>
        <dbReference type="ARBA" id="ARBA00004196"/>
    </source>
</evidence>
<gene>
    <name evidence="6" type="ORF">IDH44_17360</name>
</gene>
<sequence length="477" mass="53333">MQTQSIHPSYKPRRRLTVGTAFALSATIGLAGCSFDAGNDPPNTEPDSFKVMYYEEQSFYDQFGMLYSALHPNVAIDVISTNTIRQQETEDYQQALKQLIDEEQPDVLMLSETQYKEMAAEGRLLELDPLIERDNYDLEGVVPGLIDYIREQSDGRLFGLSPSFYSQAVFYNKDLFDNYGIPLPTDGMSWEQMLQLAQRFPTDGPEQARVYGLKAGYNTDLFQLGMMIGMSQGLNFVDSNNRQITLDTDSWERTYTMAADAIRSNTLYSEMNQSGTFNSTEDYLMHDPFIGGRLAMAVESSYLLDQLRQAKQHLGEKGVQNWDLVTMPADPQQPDKGGAMSVSTYFAINRNGANNEAAWKFIQYIHSDEYARVKSKSRSGGGFPIRSAYIKDDDGHNLAAFYKLKPGGNSMYAGYENLPADFINGFMSMATKELSVMIQEDAPVRATLASLEMQGQQMLDEAIAAEGADETAQAEGQ</sequence>
<proteinExistence type="inferred from homology"/>
<comment type="subcellular location">
    <subcellularLocation>
        <location evidence="1">Cell envelope</location>
    </subcellularLocation>
</comment>
<evidence type="ECO:0000313" key="6">
    <source>
        <dbReference type="EMBL" id="MBD2846968.1"/>
    </source>
</evidence>
<protein>
    <submittedName>
        <fullName evidence="6">Extracellular solute-binding protein</fullName>
    </submittedName>
</protein>
<evidence type="ECO:0000313" key="7">
    <source>
        <dbReference type="Proteomes" id="UP000621560"/>
    </source>
</evidence>
<accession>A0A927BX56</accession>
<keyword evidence="3" id="KW-0813">Transport</keyword>
<dbReference type="InterPro" id="IPR006059">
    <property type="entry name" value="SBP"/>
</dbReference>
<dbReference type="InterPro" id="IPR050490">
    <property type="entry name" value="Bact_solute-bd_prot1"/>
</dbReference>
<comment type="similarity">
    <text evidence="2">Belongs to the bacterial solute-binding protein 1 family.</text>
</comment>
<feature type="signal peptide" evidence="5">
    <location>
        <begin position="1"/>
        <end position="31"/>
    </location>
</feature>
<dbReference type="PANTHER" id="PTHR43649">
    <property type="entry name" value="ARABINOSE-BINDING PROTEIN-RELATED"/>
    <property type="match status" value="1"/>
</dbReference>